<comment type="caution">
    <text evidence="2">The sequence shown here is derived from an EMBL/GenBank/DDBJ whole genome shotgun (WGS) entry which is preliminary data.</text>
</comment>
<feature type="region of interest" description="Disordered" evidence="1">
    <location>
        <begin position="29"/>
        <end position="73"/>
    </location>
</feature>
<feature type="compositionally biased region" description="Low complexity" evidence="1">
    <location>
        <begin position="29"/>
        <end position="42"/>
    </location>
</feature>
<proteinExistence type="predicted"/>
<feature type="non-terminal residue" evidence="2">
    <location>
        <position position="73"/>
    </location>
</feature>
<protein>
    <submittedName>
        <fullName evidence="2">Uncharacterized protein</fullName>
    </submittedName>
</protein>
<accession>A0A8S2UGW0</accession>
<gene>
    <name evidence="2" type="ORF">GIL414_LOCUS27418</name>
</gene>
<name>A0A8S2UGW0_9BILA</name>
<reference evidence="2" key="1">
    <citation type="submission" date="2021-02" db="EMBL/GenBank/DDBJ databases">
        <authorList>
            <person name="Nowell W R."/>
        </authorList>
    </citation>
    <scope>NUCLEOTIDE SEQUENCE</scope>
</reference>
<sequence length="73" mass="7758">MMNSSLLTTGCRLGPSCFSLLNRVAAHRTAATATSAPVTSESRGNEQSSRPQGTKDTEKKIKSARVSDSFVLN</sequence>
<evidence type="ECO:0000313" key="2">
    <source>
        <dbReference type="EMBL" id="CAF4337744.1"/>
    </source>
</evidence>
<evidence type="ECO:0000256" key="1">
    <source>
        <dbReference type="SAM" id="MobiDB-lite"/>
    </source>
</evidence>
<dbReference type="AlphaFoldDB" id="A0A8S2UGW0"/>
<dbReference type="Proteomes" id="UP000681720">
    <property type="component" value="Unassembled WGS sequence"/>
</dbReference>
<dbReference type="EMBL" id="CAJOBJ010043405">
    <property type="protein sequence ID" value="CAF4337744.1"/>
    <property type="molecule type" value="Genomic_DNA"/>
</dbReference>
<organism evidence="2 3">
    <name type="scientific">Rotaria magnacalcarata</name>
    <dbReference type="NCBI Taxonomy" id="392030"/>
    <lineage>
        <taxon>Eukaryota</taxon>
        <taxon>Metazoa</taxon>
        <taxon>Spiralia</taxon>
        <taxon>Gnathifera</taxon>
        <taxon>Rotifera</taxon>
        <taxon>Eurotatoria</taxon>
        <taxon>Bdelloidea</taxon>
        <taxon>Philodinida</taxon>
        <taxon>Philodinidae</taxon>
        <taxon>Rotaria</taxon>
    </lineage>
</organism>
<evidence type="ECO:0000313" key="3">
    <source>
        <dbReference type="Proteomes" id="UP000681720"/>
    </source>
</evidence>